<proteinExistence type="predicted"/>
<accession>A0A8S5M9G0</accession>
<name>A0A8S5M9G0_9CAUD</name>
<reference evidence="1" key="1">
    <citation type="journal article" date="2021" name="Proc. Natl. Acad. Sci. U.S.A.">
        <title>A Catalog of Tens of Thousands of Viruses from Human Metagenomes Reveals Hidden Associations with Chronic Diseases.</title>
        <authorList>
            <person name="Tisza M.J."/>
            <person name="Buck C.B."/>
        </authorList>
    </citation>
    <scope>NUCLEOTIDE SEQUENCE</scope>
    <source>
        <strain evidence="1">Ct1Js5</strain>
    </source>
</reference>
<protein>
    <submittedName>
        <fullName evidence="1">Uncharacterized protein</fullName>
    </submittedName>
</protein>
<sequence length="33" mass="3737">MHTQLRTQLNTQLFKGVFLGFAGWVPFRGGLCL</sequence>
<evidence type="ECO:0000313" key="1">
    <source>
        <dbReference type="EMBL" id="DAD78860.1"/>
    </source>
</evidence>
<dbReference type="EMBL" id="BK014852">
    <property type="protein sequence ID" value="DAD78860.1"/>
    <property type="molecule type" value="Genomic_DNA"/>
</dbReference>
<organism evidence="1">
    <name type="scientific">Myoviridae sp. ct1Js5</name>
    <dbReference type="NCBI Taxonomy" id="2826601"/>
    <lineage>
        <taxon>Viruses</taxon>
        <taxon>Duplodnaviria</taxon>
        <taxon>Heunggongvirae</taxon>
        <taxon>Uroviricota</taxon>
        <taxon>Caudoviricetes</taxon>
    </lineage>
</organism>